<evidence type="ECO:0000256" key="9">
    <source>
        <dbReference type="ARBA" id="ARBA00023204"/>
    </source>
</evidence>
<evidence type="ECO:0000256" key="16">
    <source>
        <dbReference type="ARBA" id="ARBA00042798"/>
    </source>
</evidence>
<dbReference type="EMBL" id="JBHRYR010000002">
    <property type="protein sequence ID" value="MFC3852405.1"/>
    <property type="molecule type" value="Genomic_DNA"/>
</dbReference>
<dbReference type="Pfam" id="PF14815">
    <property type="entry name" value="NUDIX_4"/>
    <property type="match status" value="1"/>
</dbReference>
<evidence type="ECO:0000256" key="11">
    <source>
        <dbReference type="ARBA" id="ARBA00036904"/>
    </source>
</evidence>
<evidence type="ECO:0000256" key="6">
    <source>
        <dbReference type="ARBA" id="ARBA00022763"/>
    </source>
</evidence>
<dbReference type="Gene3D" id="3.90.79.10">
    <property type="entry name" value="Nucleoside Triphosphate Pyrophosphohydrolase"/>
    <property type="match status" value="1"/>
</dbReference>
<evidence type="ECO:0000256" key="10">
    <source>
        <dbReference type="ARBA" id="ARBA00035861"/>
    </source>
</evidence>
<dbReference type="PROSITE" id="PS51462">
    <property type="entry name" value="NUDIX"/>
    <property type="match status" value="1"/>
</dbReference>
<accession>A0ABV7ZZ52</accession>
<dbReference type="PANTHER" id="PTHR47707:SF1">
    <property type="entry name" value="NUDIX HYDROLASE FAMILY PROTEIN"/>
    <property type="match status" value="1"/>
</dbReference>
<evidence type="ECO:0000256" key="4">
    <source>
        <dbReference type="ARBA" id="ARBA00022705"/>
    </source>
</evidence>
<keyword evidence="19" id="KW-1185">Reference proteome</keyword>
<evidence type="ECO:0000256" key="7">
    <source>
        <dbReference type="ARBA" id="ARBA00022801"/>
    </source>
</evidence>
<dbReference type="SUPFAM" id="SSF55811">
    <property type="entry name" value="Nudix"/>
    <property type="match status" value="1"/>
</dbReference>
<evidence type="ECO:0000313" key="19">
    <source>
        <dbReference type="Proteomes" id="UP001595617"/>
    </source>
</evidence>
<comment type="similarity">
    <text evidence="2">Belongs to the Nudix hydrolase family.</text>
</comment>
<keyword evidence="7 18" id="KW-0378">Hydrolase</keyword>
<keyword evidence="6" id="KW-0227">DNA damage</keyword>
<comment type="caution">
    <text evidence="18">The sequence shown here is derived from an EMBL/GenBank/DDBJ whole genome shotgun (WGS) entry which is preliminary data.</text>
</comment>
<evidence type="ECO:0000256" key="12">
    <source>
        <dbReference type="ARBA" id="ARBA00038905"/>
    </source>
</evidence>
<dbReference type="PROSITE" id="PS00893">
    <property type="entry name" value="NUDIX_BOX"/>
    <property type="match status" value="1"/>
</dbReference>
<name>A0ABV7ZZ52_9GAMM</name>
<keyword evidence="4" id="KW-0235">DNA replication</keyword>
<organism evidence="18 19">
    <name type="scientific">Saccharospirillum mangrovi</name>
    <dbReference type="NCBI Taxonomy" id="2161747"/>
    <lineage>
        <taxon>Bacteria</taxon>
        <taxon>Pseudomonadati</taxon>
        <taxon>Pseudomonadota</taxon>
        <taxon>Gammaproteobacteria</taxon>
        <taxon>Oceanospirillales</taxon>
        <taxon>Saccharospirillaceae</taxon>
        <taxon>Saccharospirillum</taxon>
    </lineage>
</organism>
<protein>
    <recommendedName>
        <fullName evidence="13">8-oxo-dGTP diphosphatase</fullName>
        <ecNumber evidence="12">3.6.1.55</ecNumber>
    </recommendedName>
    <alternativeName>
        <fullName evidence="16">7,8-dihydro-8-oxoguanine-triphosphatase</fullName>
    </alternativeName>
    <alternativeName>
        <fullName evidence="15">Mutator protein MutT</fullName>
    </alternativeName>
    <alternativeName>
        <fullName evidence="14">dGTP pyrophosphohydrolase</fullName>
    </alternativeName>
</protein>
<dbReference type="InterPro" id="IPR020084">
    <property type="entry name" value="NUDIX_hydrolase_CS"/>
</dbReference>
<dbReference type="InterPro" id="IPR000086">
    <property type="entry name" value="NUDIX_hydrolase_dom"/>
</dbReference>
<keyword evidence="9" id="KW-0234">DNA repair</keyword>
<sequence length="133" mass="14791">MKQIDVAVGVLIDADGRVLLARRPDHLHQGGKLEFPGGKVEAGEALGAALKREFLEEVNVHLTVPDNIKPWLSITHDYGDKQVRLLVVKLADFHGEPHGNEGQEVFWLHFDALKAEEFPAANIEIIERLRTAS</sequence>
<dbReference type="RefSeq" id="WP_380694501.1">
    <property type="nucleotide sequence ID" value="NZ_JBHRYR010000002.1"/>
</dbReference>
<keyword evidence="3" id="KW-0515">Mutator protein</keyword>
<evidence type="ECO:0000313" key="18">
    <source>
        <dbReference type="EMBL" id="MFC3852405.1"/>
    </source>
</evidence>
<feature type="domain" description="Nudix hydrolase" evidence="17">
    <location>
        <begin position="1"/>
        <end position="131"/>
    </location>
</feature>
<proteinExistence type="inferred from homology"/>
<keyword evidence="5" id="KW-0479">Metal-binding</keyword>
<dbReference type="InterPro" id="IPR003561">
    <property type="entry name" value="Mutator_MutT"/>
</dbReference>
<comment type="cofactor">
    <cofactor evidence="1">
        <name>Mg(2+)</name>
        <dbReference type="ChEBI" id="CHEBI:18420"/>
    </cofactor>
</comment>
<dbReference type="EC" id="3.6.1.55" evidence="12"/>
<gene>
    <name evidence="18" type="primary">mutT</name>
    <name evidence="18" type="ORF">ACFOOG_06115</name>
</gene>
<keyword evidence="8" id="KW-0460">Magnesium</keyword>
<evidence type="ECO:0000256" key="3">
    <source>
        <dbReference type="ARBA" id="ARBA00022457"/>
    </source>
</evidence>
<evidence type="ECO:0000256" key="8">
    <source>
        <dbReference type="ARBA" id="ARBA00022842"/>
    </source>
</evidence>
<dbReference type="NCBIfam" id="TIGR00586">
    <property type="entry name" value="mutt"/>
    <property type="match status" value="1"/>
</dbReference>
<dbReference type="GO" id="GO:0035539">
    <property type="term" value="F:8-oxo-7,8-dihydrodeoxyguanosine triphosphate pyrophosphatase activity"/>
    <property type="evidence" value="ECO:0007669"/>
    <property type="project" value="UniProtKB-EC"/>
</dbReference>
<dbReference type="InterPro" id="IPR015797">
    <property type="entry name" value="NUDIX_hydrolase-like_dom_sf"/>
</dbReference>
<evidence type="ECO:0000256" key="13">
    <source>
        <dbReference type="ARBA" id="ARBA00040794"/>
    </source>
</evidence>
<dbReference type="Proteomes" id="UP001595617">
    <property type="component" value="Unassembled WGS sequence"/>
</dbReference>
<dbReference type="InterPro" id="IPR047127">
    <property type="entry name" value="MutT-like"/>
</dbReference>
<dbReference type="PANTHER" id="PTHR47707">
    <property type="entry name" value="8-OXO-DGTP DIPHOSPHATASE"/>
    <property type="match status" value="1"/>
</dbReference>
<evidence type="ECO:0000256" key="14">
    <source>
        <dbReference type="ARBA" id="ARBA00041592"/>
    </source>
</evidence>
<comment type="catalytic activity">
    <reaction evidence="11">
        <text>8-oxo-GTP + H2O = 8-oxo-GMP + diphosphate + H(+)</text>
        <dbReference type="Rhea" id="RHEA:67616"/>
        <dbReference type="ChEBI" id="CHEBI:15377"/>
        <dbReference type="ChEBI" id="CHEBI:15378"/>
        <dbReference type="ChEBI" id="CHEBI:33019"/>
        <dbReference type="ChEBI" id="CHEBI:143553"/>
        <dbReference type="ChEBI" id="CHEBI:145694"/>
    </reaction>
</comment>
<evidence type="ECO:0000256" key="15">
    <source>
        <dbReference type="ARBA" id="ARBA00041979"/>
    </source>
</evidence>
<dbReference type="CDD" id="cd03425">
    <property type="entry name" value="NUDIX_MutT_NudA_like"/>
    <property type="match status" value="1"/>
</dbReference>
<reference evidence="19" key="1">
    <citation type="journal article" date="2019" name="Int. J. Syst. Evol. Microbiol.">
        <title>The Global Catalogue of Microorganisms (GCM) 10K type strain sequencing project: providing services to taxonomists for standard genome sequencing and annotation.</title>
        <authorList>
            <consortium name="The Broad Institute Genomics Platform"/>
            <consortium name="The Broad Institute Genome Sequencing Center for Infectious Disease"/>
            <person name="Wu L."/>
            <person name="Ma J."/>
        </authorList>
    </citation>
    <scope>NUCLEOTIDE SEQUENCE [LARGE SCALE GENOMIC DNA]</scope>
    <source>
        <strain evidence="19">IBRC 10765</strain>
    </source>
</reference>
<evidence type="ECO:0000256" key="2">
    <source>
        <dbReference type="ARBA" id="ARBA00005582"/>
    </source>
</evidence>
<dbReference type="InterPro" id="IPR029119">
    <property type="entry name" value="MutY_C"/>
</dbReference>
<evidence type="ECO:0000256" key="5">
    <source>
        <dbReference type="ARBA" id="ARBA00022723"/>
    </source>
</evidence>
<evidence type="ECO:0000256" key="1">
    <source>
        <dbReference type="ARBA" id="ARBA00001946"/>
    </source>
</evidence>
<evidence type="ECO:0000259" key="17">
    <source>
        <dbReference type="PROSITE" id="PS51462"/>
    </source>
</evidence>
<comment type="catalytic activity">
    <reaction evidence="10">
        <text>8-oxo-dGTP + H2O = 8-oxo-dGMP + diphosphate + H(+)</text>
        <dbReference type="Rhea" id="RHEA:31575"/>
        <dbReference type="ChEBI" id="CHEBI:15377"/>
        <dbReference type="ChEBI" id="CHEBI:15378"/>
        <dbReference type="ChEBI" id="CHEBI:33019"/>
        <dbReference type="ChEBI" id="CHEBI:63224"/>
        <dbReference type="ChEBI" id="CHEBI:77896"/>
        <dbReference type="EC" id="3.6.1.55"/>
    </reaction>
</comment>